<reference evidence="2" key="1">
    <citation type="submission" date="2020-05" db="EMBL/GenBank/DDBJ databases">
        <title>The first insight into the ecology of ammonia-tolerant syntrophic propionate oxidizing bacteria.</title>
        <authorList>
            <person name="Singh A."/>
            <person name="Schnurer A."/>
            <person name="Westerholm M."/>
        </authorList>
    </citation>
    <scope>NUCLEOTIDE SEQUENCE</scope>
    <source>
        <strain evidence="2">MAG54</strain>
    </source>
</reference>
<dbReference type="Pfam" id="PF04015">
    <property type="entry name" value="DUF362"/>
    <property type="match status" value="1"/>
</dbReference>
<proteinExistence type="predicted"/>
<gene>
    <name evidence="2" type="ORF">HQQ74_00910</name>
</gene>
<comment type="caution">
    <text evidence="2">The sequence shown here is derived from an EMBL/GenBank/DDBJ whole genome shotgun (WGS) entry which is preliminary data.</text>
</comment>
<dbReference type="AlphaFoldDB" id="A0A8T7GYR5"/>
<evidence type="ECO:0000313" key="2">
    <source>
        <dbReference type="EMBL" id="NQS77271.1"/>
    </source>
</evidence>
<evidence type="ECO:0000313" key="3">
    <source>
        <dbReference type="Proteomes" id="UP000737555"/>
    </source>
</evidence>
<dbReference type="Proteomes" id="UP000737555">
    <property type="component" value="Unassembled WGS sequence"/>
</dbReference>
<name>A0A8T7GYR5_9EURY</name>
<sequence>MASPAASEVYIIDASDRYHAVEALWHEIGPPSLEGEEVAVKANFNSDDPFPATTHPATLEAIIGQVLDAGARRVRLGERSGMGETRAVLMNRGAIGIAERAGAEVVALDGLPREGWETVPSDGLHWKRGFLIARLFREAGAVVQTCCLKTHRFGGHVSLSLKNLVGVVAKKDPRGGYNYMAELHTSPHQRRMIAEISRFCPCNIAIMDAAEGFSTGGPEQGSLIEPGVMLASTDRVALDAAGIALLRLYGSTPEVMRGRIFEMDQIARAAELGIGVRSAQDLRLVALDSESKDLVLDIRRILDETG</sequence>
<protein>
    <submittedName>
        <fullName evidence="2">DUF362 domain-containing protein</fullName>
    </submittedName>
</protein>
<dbReference type="EMBL" id="JABMJE010000006">
    <property type="protein sequence ID" value="NQS77271.1"/>
    <property type="molecule type" value="Genomic_DNA"/>
</dbReference>
<accession>A0A8T7GYR5</accession>
<dbReference type="InterPro" id="IPR007160">
    <property type="entry name" value="DUF362"/>
</dbReference>
<organism evidence="2 3">
    <name type="scientific">Methanoculleus bourgensis</name>
    <dbReference type="NCBI Taxonomy" id="83986"/>
    <lineage>
        <taxon>Archaea</taxon>
        <taxon>Methanobacteriati</taxon>
        <taxon>Methanobacteriota</taxon>
        <taxon>Stenosarchaea group</taxon>
        <taxon>Methanomicrobia</taxon>
        <taxon>Methanomicrobiales</taxon>
        <taxon>Methanomicrobiaceae</taxon>
        <taxon>Methanoculleus</taxon>
    </lineage>
</organism>
<feature type="domain" description="DUF362" evidence="1">
    <location>
        <begin position="38"/>
        <end position="243"/>
    </location>
</feature>
<evidence type="ECO:0000259" key="1">
    <source>
        <dbReference type="Pfam" id="PF04015"/>
    </source>
</evidence>